<protein>
    <submittedName>
        <fullName evidence="1">Uncharacterized protein</fullName>
    </submittedName>
</protein>
<sequence length="39" mass="4704">MFDSTKIRESHLFPQRENCFLSFNILFYLPFFCTRGNLA</sequence>
<dbReference type="AlphaFoldDB" id="S3W792"/>
<dbReference type="Proteomes" id="UP000014540">
    <property type="component" value="Unassembled WGS sequence"/>
</dbReference>
<accession>S3W792</accession>
<dbReference type="EMBL" id="AKWZ02000002">
    <property type="protein sequence ID" value="EPG75972.1"/>
    <property type="molecule type" value="Genomic_DNA"/>
</dbReference>
<comment type="caution">
    <text evidence="1">The sequence shown here is derived from an EMBL/GenBank/DDBJ whole genome shotgun (WGS) entry which is preliminary data.</text>
</comment>
<evidence type="ECO:0000313" key="2">
    <source>
        <dbReference type="Proteomes" id="UP000014540"/>
    </source>
</evidence>
<evidence type="ECO:0000313" key="1">
    <source>
        <dbReference type="EMBL" id="EPG75972.1"/>
    </source>
</evidence>
<keyword evidence="2" id="KW-1185">Reference proteome</keyword>
<name>S3W792_9LEPT</name>
<organism evidence="1 2">
    <name type="scientific">Leptospira fainei serovar Hurstbridge str. BUT 6</name>
    <dbReference type="NCBI Taxonomy" id="1193011"/>
    <lineage>
        <taxon>Bacteria</taxon>
        <taxon>Pseudomonadati</taxon>
        <taxon>Spirochaetota</taxon>
        <taxon>Spirochaetia</taxon>
        <taxon>Leptospirales</taxon>
        <taxon>Leptospiraceae</taxon>
        <taxon>Leptospira</taxon>
    </lineage>
</organism>
<gene>
    <name evidence="1" type="ORF">LEP1GSC058_0442</name>
</gene>
<reference evidence="1" key="1">
    <citation type="submission" date="2013-04" db="EMBL/GenBank/DDBJ databases">
        <authorList>
            <person name="Harkins D.M."/>
            <person name="Durkin A.S."/>
            <person name="Selengut J.D."/>
            <person name="Sanka R."/>
            <person name="DePew J."/>
            <person name="Purushe J."/>
            <person name="Ahmed A."/>
            <person name="van der Linden H."/>
            <person name="Goris M.G.A."/>
            <person name="Hartskeerl R.A."/>
            <person name="Vinetz J.M."/>
            <person name="Sutton G.G."/>
            <person name="Nelson W.C."/>
            <person name="Fouts D.E."/>
        </authorList>
    </citation>
    <scope>NUCLEOTIDE SEQUENCE [LARGE SCALE GENOMIC DNA]</scope>
    <source>
        <strain evidence="1">BUT 6</strain>
    </source>
</reference>
<proteinExistence type="predicted"/>